<dbReference type="NCBIfam" id="TIGR03358">
    <property type="entry name" value="VI_chp_5"/>
    <property type="match status" value="1"/>
</dbReference>
<dbReference type="eggNOG" id="COG3516">
    <property type="taxonomic scope" value="Bacteria"/>
</dbReference>
<name>A0A084ZNH0_9ENTR</name>
<dbReference type="Pfam" id="PF05591">
    <property type="entry name" value="T6SS_VipA"/>
    <property type="match status" value="1"/>
</dbReference>
<sequence length="187" mass="21179">MAKDASSQKFIGRNNAPRVQIEYDVEIYGSQKKVELPFVTGVMADLSGHRAKPLAPVEERKFLTFDQDNFDARMRAIKPRLKFYVDNTLSEEDELLDVELEFESMEDFSPGSIARRIPQMEKLLEARAHLAELITYMDGKASAEEVVKRLLEQPDFLQRLATDAQGTIAAINENEDEQPTEPTEGDA</sequence>
<dbReference type="PANTHER" id="PTHR35850:SF1">
    <property type="entry name" value="TYPE VI SECRETION SYSTEM SHEATH PROTEIN TSSB1"/>
    <property type="match status" value="1"/>
</dbReference>
<reference evidence="3" key="1">
    <citation type="submission" date="2014-05" db="EMBL/GenBank/DDBJ databases">
        <title>ATOL: Assembling a taxonomically balanced genome-scale reconstruction of the evolutionary history of the Enterobacteriaceae.</title>
        <authorList>
            <person name="Plunkett G. III"/>
            <person name="Neeno-Eckwall E.C."/>
            <person name="Glasner J.D."/>
            <person name="Perna N.T."/>
        </authorList>
    </citation>
    <scope>NUCLEOTIDE SEQUENCE [LARGE SCALE GENOMIC DNA]</scope>
    <source>
        <strain evidence="3">ATCC 49490</strain>
    </source>
</reference>
<proteinExistence type="predicted"/>
<dbReference type="PIRSF" id="PIRSF028301">
    <property type="entry name" value="UCP028301"/>
    <property type="match status" value="1"/>
</dbReference>
<dbReference type="InterPro" id="IPR008312">
    <property type="entry name" value="T6SS_TssB1"/>
</dbReference>
<evidence type="ECO:0000313" key="2">
    <source>
        <dbReference type="EMBL" id="KFB99014.1"/>
    </source>
</evidence>
<dbReference type="Proteomes" id="UP000028630">
    <property type="component" value="Unassembled WGS sequence"/>
</dbReference>
<dbReference type="RefSeq" id="WP_038162280.1">
    <property type="nucleotide sequence ID" value="NZ_JMTB01000118.1"/>
</dbReference>
<accession>A0A084ZNH0</accession>
<evidence type="ECO:0000256" key="1">
    <source>
        <dbReference type="SAM" id="MobiDB-lite"/>
    </source>
</evidence>
<feature type="compositionally biased region" description="Acidic residues" evidence="1">
    <location>
        <begin position="173"/>
        <end position="187"/>
    </location>
</feature>
<dbReference type="EMBL" id="JMTB01000118">
    <property type="protein sequence ID" value="KFB99014.1"/>
    <property type="molecule type" value="Genomic_DNA"/>
</dbReference>
<organism evidence="2 3">
    <name type="scientific">Trabulsiella guamensis ATCC 49490</name>
    <dbReference type="NCBI Taxonomy" id="1005994"/>
    <lineage>
        <taxon>Bacteria</taxon>
        <taxon>Pseudomonadati</taxon>
        <taxon>Pseudomonadota</taxon>
        <taxon>Gammaproteobacteria</taxon>
        <taxon>Enterobacterales</taxon>
        <taxon>Enterobacteriaceae</taxon>
        <taxon>Trabulsiella</taxon>
    </lineage>
</organism>
<dbReference type="OrthoDB" id="9789942at2"/>
<gene>
    <name evidence="2" type="ORF">GTGU_04341</name>
</gene>
<feature type="region of interest" description="Disordered" evidence="1">
    <location>
        <begin position="167"/>
        <end position="187"/>
    </location>
</feature>
<keyword evidence="3" id="KW-1185">Reference proteome</keyword>
<dbReference type="PANTHER" id="PTHR35850">
    <property type="entry name" value="CYTOPLASMIC PROTEIN-RELATED"/>
    <property type="match status" value="1"/>
</dbReference>
<dbReference type="AlphaFoldDB" id="A0A084ZNH0"/>
<protein>
    <submittedName>
        <fullName evidence="2">ImpB family protein</fullName>
    </submittedName>
</protein>
<comment type="caution">
    <text evidence="2">The sequence shown here is derived from an EMBL/GenBank/DDBJ whole genome shotgun (WGS) entry which is preliminary data.</text>
</comment>
<evidence type="ECO:0000313" key="3">
    <source>
        <dbReference type="Proteomes" id="UP000028630"/>
    </source>
</evidence>